<evidence type="ECO:0000313" key="2">
    <source>
        <dbReference type="EMBL" id="PTC31244.1"/>
    </source>
</evidence>
<evidence type="ECO:0000313" key="4">
    <source>
        <dbReference type="Proteomes" id="UP000199129"/>
    </source>
</evidence>
<reference evidence="2 5" key="2">
    <citation type="submission" date="2018-03" db="EMBL/GenBank/DDBJ databases">
        <title>Draft genome sequence of the type strain of Pseudomonas palleroniana LMG 23076, isolated from rice in Cameroon.</title>
        <authorList>
            <person name="Tambong J.T."/>
        </authorList>
    </citation>
    <scope>NUCLEOTIDE SEQUENCE [LARGE SCALE GENOMIC DNA]</scope>
    <source>
        <strain evidence="2 5">LMG 23076</strain>
    </source>
</reference>
<reference evidence="3 4" key="1">
    <citation type="submission" date="2016-10" db="EMBL/GenBank/DDBJ databases">
        <authorList>
            <person name="de Groot N.N."/>
        </authorList>
    </citation>
    <scope>NUCLEOTIDE SEQUENCE [LARGE SCALE GENOMIC DNA]</scope>
    <source>
        <strain evidence="3 4">BS3265</strain>
    </source>
</reference>
<accession>A0A1H5N6J6</accession>
<evidence type="ECO:0000313" key="3">
    <source>
        <dbReference type="EMBL" id="SEE97232.1"/>
    </source>
</evidence>
<dbReference type="Proteomes" id="UP000199129">
    <property type="component" value="Unassembled WGS sequence"/>
</dbReference>
<keyword evidence="5" id="KW-1185">Reference proteome</keyword>
<dbReference type="EMBL" id="FNUA01000002">
    <property type="protein sequence ID" value="SEE97232.1"/>
    <property type="molecule type" value="Genomic_DNA"/>
</dbReference>
<dbReference type="Proteomes" id="UP000423257">
    <property type="component" value="Unassembled WGS sequence"/>
</dbReference>
<dbReference type="Gene3D" id="3.40.50.150">
    <property type="entry name" value="Vaccinia Virus protein VP39"/>
    <property type="match status" value="1"/>
</dbReference>
<name>A0A1H5N6J6_9PSED</name>
<dbReference type="Proteomes" id="UP000240476">
    <property type="component" value="Unassembled WGS sequence"/>
</dbReference>
<dbReference type="AlphaFoldDB" id="A0A1H5N6J6"/>
<protein>
    <submittedName>
        <fullName evidence="3">Nicotianamine synthase protein</fullName>
    </submittedName>
</protein>
<reference evidence="1 6" key="3">
    <citation type="submission" date="2019-09" db="EMBL/GenBank/DDBJ databases">
        <title>Draft genome sequences of 48 bacterial type strains from the CCUG.</title>
        <authorList>
            <person name="Tunovic T."/>
            <person name="Pineiro-Iglesias B."/>
            <person name="Unosson C."/>
            <person name="Inganas E."/>
            <person name="Ohlen M."/>
            <person name="Cardew S."/>
            <person name="Jensie-Markopoulos S."/>
            <person name="Salva-Serra F."/>
            <person name="Jaen-Luchoro D."/>
            <person name="Karlsson R."/>
            <person name="Svensson-Stadler L."/>
            <person name="Chun J."/>
            <person name="Moore E."/>
        </authorList>
    </citation>
    <scope>NUCLEOTIDE SEQUENCE [LARGE SCALE GENOMIC DNA]</scope>
    <source>
        <strain evidence="1 6">CCUG 51524</strain>
    </source>
</reference>
<dbReference type="GO" id="GO:0030410">
    <property type="term" value="F:nicotianamine synthase activity"/>
    <property type="evidence" value="ECO:0007669"/>
    <property type="project" value="InterPro"/>
</dbReference>
<dbReference type="RefSeq" id="WP_090369699.1">
    <property type="nucleotide sequence ID" value="NZ_FNUA01000002.1"/>
</dbReference>
<gene>
    <name evidence="2" type="ORF">C9383_03175</name>
    <name evidence="1" type="ORF">F7R03_00900</name>
    <name evidence="3" type="ORF">SAMN04490198_3944</name>
</gene>
<sequence length="259" mass="29418">MDAEPGRRIERLLAIPTEAGRLDELFHAYSDLLILLNSYQRSAPYEHSERAERYRMEDCQRKVLEIEQLFESALSHQWNTLLTEGSPLSRFFYRIYQRMVSSELTGLDAHHGKLCQVGVGAMPLSILLYVQKTEFVVTGIDIDPTAIVRARQGLDAVFSALDIPRERLSLVEADGADFDYGDYDVVVLSMTVSGRSNVLQRILDTCRKPQLRIVLRDTEGWKQFIYRPVGLPSQHRLELLTHSSGCPISSAIYGVRSND</sequence>
<organism evidence="3 4">
    <name type="scientific">Pseudomonas palleroniana</name>
    <dbReference type="NCBI Taxonomy" id="191390"/>
    <lineage>
        <taxon>Bacteria</taxon>
        <taxon>Pseudomonadati</taxon>
        <taxon>Pseudomonadota</taxon>
        <taxon>Gammaproteobacteria</taxon>
        <taxon>Pseudomonadales</taxon>
        <taxon>Pseudomonadaceae</taxon>
        <taxon>Pseudomonas</taxon>
    </lineage>
</organism>
<dbReference type="Pfam" id="PF03059">
    <property type="entry name" value="NAS"/>
    <property type="match status" value="1"/>
</dbReference>
<dbReference type="EMBL" id="VZPQ01000001">
    <property type="protein sequence ID" value="KAB0569722.1"/>
    <property type="molecule type" value="Genomic_DNA"/>
</dbReference>
<dbReference type="EMBL" id="PYWX01000011">
    <property type="protein sequence ID" value="PTC31244.1"/>
    <property type="molecule type" value="Genomic_DNA"/>
</dbReference>
<evidence type="ECO:0000313" key="6">
    <source>
        <dbReference type="Proteomes" id="UP000423257"/>
    </source>
</evidence>
<dbReference type="SUPFAM" id="SSF53335">
    <property type="entry name" value="S-adenosyl-L-methionine-dependent methyltransferases"/>
    <property type="match status" value="1"/>
</dbReference>
<evidence type="ECO:0000313" key="5">
    <source>
        <dbReference type="Proteomes" id="UP000240476"/>
    </source>
</evidence>
<proteinExistence type="predicted"/>
<dbReference type="InterPro" id="IPR029063">
    <property type="entry name" value="SAM-dependent_MTases_sf"/>
</dbReference>
<dbReference type="GO" id="GO:0030418">
    <property type="term" value="P:nicotianamine biosynthetic process"/>
    <property type="evidence" value="ECO:0007669"/>
    <property type="project" value="InterPro"/>
</dbReference>
<dbReference type="CDD" id="cd02440">
    <property type="entry name" value="AdoMet_MTases"/>
    <property type="match status" value="1"/>
</dbReference>
<evidence type="ECO:0000313" key="1">
    <source>
        <dbReference type="EMBL" id="KAB0569722.1"/>
    </source>
</evidence>
<dbReference type="InterPro" id="IPR004298">
    <property type="entry name" value="Nicotian_synth"/>
</dbReference>